<dbReference type="Proteomes" id="UP000830583">
    <property type="component" value="Chromosome"/>
</dbReference>
<accession>A0ABY4KK56</accession>
<protein>
    <submittedName>
        <fullName evidence="1">Uncharacterized protein</fullName>
    </submittedName>
</protein>
<evidence type="ECO:0000313" key="1">
    <source>
        <dbReference type="EMBL" id="UPQ79780.1"/>
    </source>
</evidence>
<gene>
    <name evidence="1" type="ORF">M0M57_02835</name>
</gene>
<dbReference type="EMBL" id="CP096205">
    <property type="protein sequence ID" value="UPQ79780.1"/>
    <property type="molecule type" value="Genomic_DNA"/>
</dbReference>
<evidence type="ECO:0000313" key="2">
    <source>
        <dbReference type="Proteomes" id="UP000830583"/>
    </source>
</evidence>
<reference evidence="1" key="1">
    <citation type="submission" date="2022-04" db="EMBL/GenBank/DDBJ databases">
        <title>Consumption of N2O by Flavobacterium azooxidireducens sp. nov. isolated from Decomposing Leaf Litter of Phragmites australis (Cav.).</title>
        <authorList>
            <person name="Behrendt U."/>
            <person name="Spanner T."/>
            <person name="Augustin J."/>
            <person name="Horn M.A."/>
            <person name="Kolb S."/>
            <person name="Ulrich A."/>
        </authorList>
    </citation>
    <scope>NUCLEOTIDE SEQUENCE</scope>
    <source>
        <strain evidence="1">IGB 4-14</strain>
    </source>
</reference>
<keyword evidence="2" id="KW-1185">Reference proteome</keyword>
<sequence>MNKYCKEQKLFTEKVEKLVIEAQELRKEHPGCGVEKMYYVLRPEFLGRDRFIDIMMDLGFRVQYKKNYKRTTYSIANQYPNLIKGYLVNKPQQYGNQILPISLWGKDFIMLFLLLMYIQS</sequence>
<dbReference type="RefSeq" id="WP_248435192.1">
    <property type="nucleotide sequence ID" value="NZ_CP096205.1"/>
</dbReference>
<proteinExistence type="predicted"/>
<name>A0ABY4KK56_9FLAO</name>
<organism evidence="1 2">
    <name type="scientific">Flavobacterium azooxidireducens</name>
    <dbReference type="NCBI Taxonomy" id="1871076"/>
    <lineage>
        <taxon>Bacteria</taxon>
        <taxon>Pseudomonadati</taxon>
        <taxon>Bacteroidota</taxon>
        <taxon>Flavobacteriia</taxon>
        <taxon>Flavobacteriales</taxon>
        <taxon>Flavobacteriaceae</taxon>
        <taxon>Flavobacterium</taxon>
    </lineage>
</organism>